<dbReference type="Pfam" id="PF00534">
    <property type="entry name" value="Glycos_transf_1"/>
    <property type="match status" value="1"/>
</dbReference>
<dbReference type="Gene3D" id="3.40.50.2000">
    <property type="entry name" value="Glycogen Phosphorylase B"/>
    <property type="match status" value="2"/>
</dbReference>
<dbReference type="Pfam" id="PF13439">
    <property type="entry name" value="Glyco_transf_4"/>
    <property type="match status" value="1"/>
</dbReference>
<feature type="domain" description="Glycosyltransferase subfamily 4-like N-terminal" evidence="2">
    <location>
        <begin position="16"/>
        <end position="180"/>
    </location>
</feature>
<reference evidence="3 4" key="1">
    <citation type="submission" date="2016-10" db="EMBL/GenBank/DDBJ databases">
        <authorList>
            <person name="de Groot N.N."/>
        </authorList>
    </citation>
    <scope>NUCLEOTIDE SEQUENCE [LARGE SCALE GENOMIC DNA]</scope>
    <source>
        <strain evidence="3 4">DSM 25383</strain>
    </source>
</reference>
<dbReference type="EMBL" id="FNRI01000012">
    <property type="protein sequence ID" value="SEA99994.1"/>
    <property type="molecule type" value="Genomic_DNA"/>
</dbReference>
<dbReference type="GO" id="GO:0016757">
    <property type="term" value="F:glycosyltransferase activity"/>
    <property type="evidence" value="ECO:0007669"/>
    <property type="project" value="InterPro"/>
</dbReference>
<feature type="domain" description="Glycosyl transferase family 1" evidence="1">
    <location>
        <begin position="192"/>
        <end position="349"/>
    </location>
</feature>
<evidence type="ECO:0000313" key="3">
    <source>
        <dbReference type="EMBL" id="SEA99994.1"/>
    </source>
</evidence>
<keyword evidence="4" id="KW-1185">Reference proteome</keyword>
<name>A0A1H4FRS5_9BACT</name>
<dbReference type="PANTHER" id="PTHR12526:SF630">
    <property type="entry name" value="GLYCOSYLTRANSFERASE"/>
    <property type="match status" value="1"/>
</dbReference>
<evidence type="ECO:0000313" key="4">
    <source>
        <dbReference type="Proteomes" id="UP000183253"/>
    </source>
</evidence>
<evidence type="ECO:0000259" key="1">
    <source>
        <dbReference type="Pfam" id="PF00534"/>
    </source>
</evidence>
<dbReference type="RefSeq" id="WP_044106741.1">
    <property type="nucleotide sequence ID" value="NZ_CAEG01000019.1"/>
</dbReference>
<protein>
    <submittedName>
        <fullName evidence="3">Glycosyltransferase involved in cell wall bisynthesis</fullName>
    </submittedName>
</protein>
<dbReference type="CDD" id="cd03808">
    <property type="entry name" value="GT4_CapM-like"/>
    <property type="match status" value="1"/>
</dbReference>
<keyword evidence="3" id="KW-0808">Transferase</keyword>
<dbReference type="InterPro" id="IPR001296">
    <property type="entry name" value="Glyco_trans_1"/>
</dbReference>
<dbReference type="OrthoDB" id="1096251at2"/>
<organism evidence="3 4">
    <name type="scientific">Alistipes timonensis JC136</name>
    <dbReference type="NCBI Taxonomy" id="1033731"/>
    <lineage>
        <taxon>Bacteria</taxon>
        <taxon>Pseudomonadati</taxon>
        <taxon>Bacteroidota</taxon>
        <taxon>Bacteroidia</taxon>
        <taxon>Bacteroidales</taxon>
        <taxon>Rikenellaceae</taxon>
        <taxon>Alistipes</taxon>
    </lineage>
</organism>
<dbReference type="STRING" id="1033731.SAMN05444145_11252"/>
<dbReference type="AlphaFoldDB" id="A0A1H4FRS5"/>
<dbReference type="Proteomes" id="UP000183253">
    <property type="component" value="Unassembled WGS sequence"/>
</dbReference>
<dbReference type="InterPro" id="IPR028098">
    <property type="entry name" value="Glyco_trans_4-like_N"/>
</dbReference>
<dbReference type="SUPFAM" id="SSF53756">
    <property type="entry name" value="UDP-Glycosyltransferase/glycogen phosphorylase"/>
    <property type="match status" value="1"/>
</dbReference>
<evidence type="ECO:0000259" key="2">
    <source>
        <dbReference type="Pfam" id="PF13439"/>
    </source>
</evidence>
<gene>
    <name evidence="3" type="ORF">SAMN05444145_11252</name>
</gene>
<accession>A0A1H4FRS5</accession>
<sequence length="376" mass="43345">MQKKILHILVLPQLAGSQRVALDILRSLPDDEFEKHVLFSTEIDGIKRQECQQAFEGAGVKVHYSKNLKRSICLSDLPALFEIYRMCRRNRYDIVHTHSTKPGIIGRIAATLAQVPCVIHTVHGLAFHKFVKFPRWQFYWLCEMVASLFCDRIVLVNKYYLRYFKWFRKKNTTIYNGVDFSLFPPIVPISDRINREPLKILSVGRVDFQKDPLTLLKAAQIVIRKEPKVQFTIVGEGELYQDCVQFIAMHGLSANITMAGWHNDVQLFYMNHDIFALTSIYESFGLIFVEAGYHMLPVVATNVEGIPEVVLDGETGLLAEAKNVERIAENILHLMADSRMRTEMGIKAHDWVISHFSTEEMCRKYLDLYRACCVRS</sequence>
<dbReference type="PANTHER" id="PTHR12526">
    <property type="entry name" value="GLYCOSYLTRANSFERASE"/>
    <property type="match status" value="1"/>
</dbReference>
<proteinExistence type="predicted"/>